<dbReference type="GO" id="GO:0044233">
    <property type="term" value="C:mitochondria-associated endoplasmic reticulum membrane contact site"/>
    <property type="evidence" value="ECO:0007669"/>
    <property type="project" value="InterPro"/>
</dbReference>
<organism evidence="12 13">
    <name type="scientific">Brachionus calyciflorus</name>
    <dbReference type="NCBI Taxonomy" id="104777"/>
    <lineage>
        <taxon>Eukaryota</taxon>
        <taxon>Metazoa</taxon>
        <taxon>Spiralia</taxon>
        <taxon>Gnathifera</taxon>
        <taxon>Rotifera</taxon>
        <taxon>Eurotatoria</taxon>
        <taxon>Monogononta</taxon>
        <taxon>Pseudotrocha</taxon>
        <taxon>Ploima</taxon>
        <taxon>Brachionidae</taxon>
        <taxon>Brachionus</taxon>
    </lineage>
</organism>
<gene>
    <name evidence="12" type="ORF">OXX778_LOCUS6366</name>
</gene>
<dbReference type="GO" id="GO:0005739">
    <property type="term" value="C:mitochondrion"/>
    <property type="evidence" value="ECO:0007669"/>
    <property type="project" value="GOC"/>
</dbReference>
<dbReference type="SMART" id="SM00109">
    <property type="entry name" value="C1"/>
    <property type="match status" value="1"/>
</dbReference>
<dbReference type="GO" id="GO:0016020">
    <property type="term" value="C:membrane"/>
    <property type="evidence" value="ECO:0007669"/>
    <property type="project" value="UniProtKB-SubCell"/>
</dbReference>
<evidence type="ECO:0000256" key="8">
    <source>
        <dbReference type="SAM" id="MobiDB-lite"/>
    </source>
</evidence>
<dbReference type="GO" id="GO:0006869">
    <property type="term" value="P:lipid transport"/>
    <property type="evidence" value="ECO:0007669"/>
    <property type="project" value="UniProtKB-KW"/>
</dbReference>
<evidence type="ECO:0000259" key="10">
    <source>
        <dbReference type="PROSITE" id="PS50081"/>
    </source>
</evidence>
<keyword evidence="3" id="KW-0479">Metal-binding</keyword>
<dbReference type="AlphaFoldDB" id="A0A813SDK3"/>
<keyword evidence="9" id="KW-0812">Transmembrane</keyword>
<proteinExistence type="predicted"/>
<feature type="transmembrane region" description="Helical" evidence="9">
    <location>
        <begin position="9"/>
        <end position="31"/>
    </location>
</feature>
<dbReference type="GO" id="GO:1990456">
    <property type="term" value="P:mitochondrion-endoplasmic reticulum membrane tethering"/>
    <property type="evidence" value="ECO:0007669"/>
    <property type="project" value="InterPro"/>
</dbReference>
<dbReference type="PROSITE" id="PS51847">
    <property type="entry name" value="SMP"/>
    <property type="match status" value="1"/>
</dbReference>
<dbReference type="GO" id="GO:0008289">
    <property type="term" value="F:lipid binding"/>
    <property type="evidence" value="ECO:0007669"/>
    <property type="project" value="UniProtKB-KW"/>
</dbReference>
<evidence type="ECO:0000256" key="2">
    <source>
        <dbReference type="ARBA" id="ARBA00022448"/>
    </source>
</evidence>
<evidence type="ECO:0000259" key="11">
    <source>
        <dbReference type="PROSITE" id="PS51847"/>
    </source>
</evidence>
<dbReference type="GO" id="GO:0046872">
    <property type="term" value="F:metal ion binding"/>
    <property type="evidence" value="ECO:0007669"/>
    <property type="project" value="UniProtKB-KW"/>
</dbReference>
<feature type="region of interest" description="Disordered" evidence="8">
    <location>
        <begin position="903"/>
        <end position="956"/>
    </location>
</feature>
<dbReference type="GO" id="GO:0051560">
    <property type="term" value="P:mitochondrial calcium ion homeostasis"/>
    <property type="evidence" value="ECO:0007669"/>
    <property type="project" value="InterPro"/>
</dbReference>
<keyword evidence="4" id="KW-0862">Zinc</keyword>
<dbReference type="InterPro" id="IPR036034">
    <property type="entry name" value="PDZ_sf"/>
</dbReference>
<evidence type="ECO:0000256" key="9">
    <source>
        <dbReference type="SAM" id="Phobius"/>
    </source>
</evidence>
<keyword evidence="7 9" id="KW-0472">Membrane</keyword>
<dbReference type="InterPro" id="IPR031468">
    <property type="entry name" value="SMP_LBD"/>
</dbReference>
<evidence type="ECO:0000256" key="6">
    <source>
        <dbReference type="ARBA" id="ARBA00023121"/>
    </source>
</evidence>
<dbReference type="InterPro" id="IPR058801">
    <property type="entry name" value="PDZD8_N"/>
</dbReference>
<dbReference type="EMBL" id="CAJNOC010000748">
    <property type="protein sequence ID" value="CAF0799003.1"/>
    <property type="molecule type" value="Genomic_DNA"/>
</dbReference>
<dbReference type="SUPFAM" id="SSF50156">
    <property type="entry name" value="PDZ domain-like"/>
    <property type="match status" value="1"/>
</dbReference>
<evidence type="ECO:0000256" key="5">
    <source>
        <dbReference type="ARBA" id="ARBA00023055"/>
    </source>
</evidence>
<keyword evidence="5" id="KW-0445">Lipid transport</keyword>
<dbReference type="Proteomes" id="UP000663879">
    <property type="component" value="Unassembled WGS sequence"/>
</dbReference>
<name>A0A813SDK3_9BILA</name>
<reference evidence="12" key="1">
    <citation type="submission" date="2021-02" db="EMBL/GenBank/DDBJ databases">
        <authorList>
            <person name="Nowell W R."/>
        </authorList>
    </citation>
    <scope>NUCLEOTIDE SEQUENCE</scope>
    <source>
        <strain evidence="12">Ploen Becks lab</strain>
    </source>
</reference>
<dbReference type="InterPro" id="IPR039275">
    <property type="entry name" value="PDZD8"/>
</dbReference>
<protein>
    <recommendedName>
        <fullName evidence="14">PDZ domain-containing 8</fullName>
    </recommendedName>
</protein>
<sequence length="1098" mass="126730">MIVYVINWLIWSFIQSLLFTCLFIFIIYWFYFKKIPQTSAPNNPQFEPFNLDETLIAMIDKNKNGLNGESNSAIALNMLFQFLFQELKDTKSMRRYIIRKISIEFEELLKTKTAGKFIERLSARDFSLGTSFPIIHSLKLISYEMDSTNKLIDEMSILLDLEYKNGFSISVDADLLFGKSAYTHIKIALIKGKARLQFSRQPFTHWSFAFVEEPVVEIDGSSQFEGRQMPKLTYLIINQLRRSIRRKHTLPNYKIRFKPFFETLYNQKLYKSQLSENLKNKKNVKNDDEKTKSKFDSSQYNKLCDKLGLDLSSVGVLQVNLKTCDRLPEALYSLNISQVQNSKPTEPNLIQKSISSQQLLTNSVQVNDKDQCFIYLTTSIDEYSMGELMDKRITRENWPFIEFEIQKTSLNQFIGINFMEIFFINKTEICIQKILPNTPASKVKSIKQFDILYSINQVPCSSIKTLNKLITKFGLQTLKFVVQRPSVLSNKPLIKLSSFPMTLNPTIDEDSHNSTESKDADNLVNQQKIQIDNFSQNVSASSLVDFYCNVQECAYTEQLNTLDLMALLTDSDSENDQDSRFQKTRDIKLEKENLFSLQKNRLPIPIDDIYKFNLSRRTKYLNTFLWTVQYSQKSSKKKNLLIGYISVPLNELAVDCWSTSKGETQTVYFFRPIEELKASAISKIAKSHVISDHLGFDSNIALGNLTINFQHSLDESSDIDEPNLAIQIAKDLVDNNLLECELVKQENNRNNNLDLNVPDNDLNNDNDDCSLHKFVNVQFNRMVLCETCNKKIWFKNAYQCAYCNCIIHIKCYDKAINKSICPRFYTKYPNLDPQNNCKEYKEAESGNDDSFVILNEPDIVSTKRRSKSPSEMSIASSISEAVSVSNARAKVSSFINGLRQRNISSKSEETDSKTKSTSNLLGYIRKKKETKNIESETKSDKNSDESNNMDDFKDIDPSGDDKLFGMELFDDLDDNERRLKYEEQIVKYQNTVDMMTKLKIDLENELDICIKQKLDKKQAKKNQILEQQEHSYKSQIKHLNEQIKCVLFLLMQCKLGLDNLTQKDQELTEKQSKETEVSIPSFIASNTDLSSSSVESQN</sequence>
<dbReference type="PANTHER" id="PTHR21519:SF1">
    <property type="entry name" value="PDZ DOMAIN-CONTAINING PROTEIN 8"/>
    <property type="match status" value="1"/>
</dbReference>
<dbReference type="PROSITE" id="PS00479">
    <property type="entry name" value="ZF_DAG_PE_1"/>
    <property type="match status" value="1"/>
</dbReference>
<keyword evidence="6" id="KW-0446">Lipid-binding</keyword>
<evidence type="ECO:0000256" key="1">
    <source>
        <dbReference type="ARBA" id="ARBA00004370"/>
    </source>
</evidence>
<dbReference type="CDD" id="cd21674">
    <property type="entry name" value="SMP_PDZD8"/>
    <property type="match status" value="1"/>
</dbReference>
<accession>A0A813SDK3</accession>
<feature type="domain" description="SMP-LTD" evidence="11">
    <location>
        <begin position="72"/>
        <end position="259"/>
    </location>
</feature>
<evidence type="ECO:0000256" key="7">
    <source>
        <dbReference type="ARBA" id="ARBA00023136"/>
    </source>
</evidence>
<evidence type="ECO:0000256" key="4">
    <source>
        <dbReference type="ARBA" id="ARBA00022833"/>
    </source>
</evidence>
<dbReference type="OrthoDB" id="10004596at2759"/>
<dbReference type="PANTHER" id="PTHR21519">
    <property type="entry name" value="PDZ DOMAIN-CONTAINING PROTEIN 8"/>
    <property type="match status" value="1"/>
</dbReference>
<evidence type="ECO:0000256" key="3">
    <source>
        <dbReference type="ARBA" id="ARBA00022723"/>
    </source>
</evidence>
<dbReference type="Pfam" id="PF00130">
    <property type="entry name" value="C1_1"/>
    <property type="match status" value="1"/>
</dbReference>
<dbReference type="Gene3D" id="3.30.60.20">
    <property type="match status" value="1"/>
</dbReference>
<evidence type="ECO:0000313" key="13">
    <source>
        <dbReference type="Proteomes" id="UP000663879"/>
    </source>
</evidence>
<dbReference type="PROSITE" id="PS50081">
    <property type="entry name" value="ZF_DAG_PE_2"/>
    <property type="match status" value="1"/>
</dbReference>
<dbReference type="SUPFAM" id="SSF57889">
    <property type="entry name" value="Cysteine-rich domain"/>
    <property type="match status" value="1"/>
</dbReference>
<feature type="domain" description="Phorbol-ester/DAG-type" evidence="10">
    <location>
        <begin position="771"/>
        <end position="821"/>
    </location>
</feature>
<comment type="caution">
    <text evidence="12">The sequence shown here is derived from an EMBL/GenBank/DDBJ whole genome shotgun (WGS) entry which is preliminary data.</text>
</comment>
<evidence type="ECO:0008006" key="14">
    <source>
        <dbReference type="Google" id="ProtNLM"/>
    </source>
</evidence>
<keyword evidence="9" id="KW-1133">Transmembrane helix</keyword>
<keyword evidence="2" id="KW-0813">Transport</keyword>
<dbReference type="Pfam" id="PF26547">
    <property type="entry name" value="PDZD8_N"/>
    <property type="match status" value="1"/>
</dbReference>
<dbReference type="InterPro" id="IPR002219">
    <property type="entry name" value="PKC_DAG/PE"/>
</dbReference>
<comment type="subcellular location">
    <subcellularLocation>
        <location evidence="1">Membrane</location>
    </subcellularLocation>
</comment>
<keyword evidence="13" id="KW-1185">Reference proteome</keyword>
<evidence type="ECO:0000313" key="12">
    <source>
        <dbReference type="EMBL" id="CAF0799003.1"/>
    </source>
</evidence>
<feature type="compositionally biased region" description="Basic and acidic residues" evidence="8">
    <location>
        <begin position="930"/>
        <end position="956"/>
    </location>
</feature>
<dbReference type="InterPro" id="IPR046349">
    <property type="entry name" value="C1-like_sf"/>
</dbReference>